<evidence type="ECO:0000313" key="2">
    <source>
        <dbReference type="Proteomes" id="UP000003327"/>
    </source>
</evidence>
<sequence length="53" mass="6154">TLEKRLYTTAGIDIIHIGVKNHLEHHLWMIRLTPTGLIKLVDIIQYKIIHQGV</sequence>
<proteinExistence type="predicted"/>
<dbReference type="AlphaFoldDB" id="C9MTX2"/>
<comment type="caution">
    <text evidence="1">The sequence shown here is derived from an EMBL/GenBank/DDBJ whole genome shotgun (WGS) entry which is preliminary data.</text>
</comment>
<feature type="non-terminal residue" evidence="1">
    <location>
        <position position="1"/>
    </location>
</feature>
<gene>
    <name evidence="1" type="ORF">HMPREF0973_03101</name>
</gene>
<evidence type="ECO:0000313" key="1">
    <source>
        <dbReference type="EMBL" id="EEX17045.1"/>
    </source>
</evidence>
<organism evidence="1 2">
    <name type="scientific">Prevotella veroralis F0319</name>
    <dbReference type="NCBI Taxonomy" id="649761"/>
    <lineage>
        <taxon>Bacteria</taxon>
        <taxon>Pseudomonadati</taxon>
        <taxon>Bacteroidota</taxon>
        <taxon>Bacteroidia</taxon>
        <taxon>Bacteroidales</taxon>
        <taxon>Prevotellaceae</taxon>
        <taxon>Prevotella</taxon>
    </lineage>
</organism>
<keyword evidence="2" id="KW-1185">Reference proteome</keyword>
<dbReference type="Proteomes" id="UP000003327">
    <property type="component" value="Unassembled WGS sequence"/>
</dbReference>
<dbReference type="HOGENOM" id="CLU_3073419_0_0_10"/>
<dbReference type="EMBL" id="ACVA01000093">
    <property type="protein sequence ID" value="EEX17045.1"/>
    <property type="molecule type" value="Genomic_DNA"/>
</dbReference>
<name>C9MTX2_9BACT</name>
<protein>
    <submittedName>
        <fullName evidence="1">Uncharacterized protein</fullName>
    </submittedName>
</protein>
<accession>C9MTX2</accession>
<reference evidence="1 2" key="1">
    <citation type="submission" date="2009-09" db="EMBL/GenBank/DDBJ databases">
        <authorList>
            <person name="Weinstock G."/>
            <person name="Sodergren E."/>
            <person name="Clifton S."/>
            <person name="Fulton L."/>
            <person name="Fulton B."/>
            <person name="Courtney L."/>
            <person name="Fronick C."/>
            <person name="Harrison M."/>
            <person name="Strong C."/>
            <person name="Farmer C."/>
            <person name="Delahaunty K."/>
            <person name="Markovic C."/>
            <person name="Hall O."/>
            <person name="Minx P."/>
            <person name="Tomlinson C."/>
            <person name="Mitreva M."/>
            <person name="Nelson J."/>
            <person name="Hou S."/>
            <person name="Wollam A."/>
            <person name="Pepin K.H."/>
            <person name="Johnson M."/>
            <person name="Bhonagiri V."/>
            <person name="Nash W.E."/>
            <person name="Warren W."/>
            <person name="Chinwalla A."/>
            <person name="Mardis E.R."/>
            <person name="Wilson R.K."/>
        </authorList>
    </citation>
    <scope>NUCLEOTIDE SEQUENCE [LARGE SCALE GENOMIC DNA]</scope>
    <source>
        <strain evidence="1 2">F0319</strain>
    </source>
</reference>